<keyword evidence="12" id="KW-1185">Reference proteome</keyword>
<dbReference type="InterPro" id="IPR050240">
    <property type="entry name" value="DNA_pol_type-B"/>
</dbReference>
<evidence type="ECO:0000256" key="7">
    <source>
        <dbReference type="ARBA" id="ARBA00024411"/>
    </source>
</evidence>
<dbReference type="InterPro" id="IPR006134">
    <property type="entry name" value="DNA-dir_DNA_pol_B_multi_dom"/>
</dbReference>
<dbReference type="InterPro" id="IPR006172">
    <property type="entry name" value="DNA-dir_DNA_pol_B"/>
</dbReference>
<dbReference type="SMART" id="SM00486">
    <property type="entry name" value="POLBc"/>
    <property type="match status" value="1"/>
</dbReference>
<dbReference type="InterPro" id="IPR036397">
    <property type="entry name" value="RNaseH_sf"/>
</dbReference>
<dbReference type="EC" id="2.7.7.7" evidence="2"/>
<evidence type="ECO:0000256" key="6">
    <source>
        <dbReference type="ARBA" id="ARBA00023125"/>
    </source>
</evidence>
<keyword evidence="3" id="KW-0808">Transferase</keyword>
<dbReference type="GO" id="GO:0003677">
    <property type="term" value="F:DNA binding"/>
    <property type="evidence" value="ECO:0007669"/>
    <property type="project" value="UniProtKB-KW"/>
</dbReference>
<dbReference type="PRINTS" id="PR00106">
    <property type="entry name" value="DNAPOLB"/>
</dbReference>
<dbReference type="SUPFAM" id="SSF56672">
    <property type="entry name" value="DNA/RNA polymerases"/>
    <property type="match status" value="1"/>
</dbReference>
<organism evidence="11 12">
    <name type="scientific">Tribonema minus</name>
    <dbReference type="NCBI Taxonomy" id="303371"/>
    <lineage>
        <taxon>Eukaryota</taxon>
        <taxon>Sar</taxon>
        <taxon>Stramenopiles</taxon>
        <taxon>Ochrophyta</taxon>
        <taxon>PX clade</taxon>
        <taxon>Xanthophyceae</taxon>
        <taxon>Tribonematales</taxon>
        <taxon>Tribonemataceae</taxon>
        <taxon>Tribonema</taxon>
    </lineage>
</organism>
<protein>
    <recommendedName>
        <fullName evidence="7">DNA polymerase delta catalytic subunit</fullName>
        <ecNumber evidence="2">2.7.7.7</ecNumber>
    </recommendedName>
</protein>
<evidence type="ECO:0000313" key="12">
    <source>
        <dbReference type="Proteomes" id="UP000664859"/>
    </source>
</evidence>
<keyword evidence="4" id="KW-0548">Nucleotidyltransferase</keyword>
<dbReference type="OrthoDB" id="2148603at2759"/>
<dbReference type="Gene3D" id="3.30.420.10">
    <property type="entry name" value="Ribonuclease H-like superfamily/Ribonuclease H"/>
    <property type="match status" value="1"/>
</dbReference>
<dbReference type="PANTHER" id="PTHR10322:SF23">
    <property type="entry name" value="DNA POLYMERASE DELTA CATALYTIC SUBUNIT"/>
    <property type="match status" value="1"/>
</dbReference>
<comment type="caution">
    <text evidence="11">The sequence shown here is derived from an EMBL/GenBank/DDBJ whole genome shotgun (WGS) entry which is preliminary data.</text>
</comment>
<evidence type="ECO:0000259" key="10">
    <source>
        <dbReference type="Pfam" id="PF03104"/>
    </source>
</evidence>
<accession>A0A836CN15</accession>
<comment type="similarity">
    <text evidence="1">Belongs to the DNA polymerase type-B family.</text>
</comment>
<keyword evidence="6" id="KW-0238">DNA-binding</keyword>
<dbReference type="Pfam" id="PF00136">
    <property type="entry name" value="DNA_pol_B"/>
    <property type="match status" value="1"/>
</dbReference>
<dbReference type="Gene3D" id="3.90.1600.10">
    <property type="entry name" value="Palm domain of DNA polymerase"/>
    <property type="match status" value="1"/>
</dbReference>
<keyword evidence="5" id="KW-0239">DNA-directed DNA polymerase</keyword>
<dbReference type="InterPro" id="IPR043502">
    <property type="entry name" value="DNA/RNA_pol_sf"/>
</dbReference>
<dbReference type="GO" id="GO:0000166">
    <property type="term" value="F:nucleotide binding"/>
    <property type="evidence" value="ECO:0007669"/>
    <property type="project" value="InterPro"/>
</dbReference>
<comment type="catalytic activity">
    <reaction evidence="8">
        <text>DNA(n) + a 2'-deoxyribonucleoside 5'-triphosphate = DNA(n+1) + diphosphate</text>
        <dbReference type="Rhea" id="RHEA:22508"/>
        <dbReference type="Rhea" id="RHEA-COMP:17339"/>
        <dbReference type="Rhea" id="RHEA-COMP:17340"/>
        <dbReference type="ChEBI" id="CHEBI:33019"/>
        <dbReference type="ChEBI" id="CHEBI:61560"/>
        <dbReference type="ChEBI" id="CHEBI:173112"/>
        <dbReference type="EC" id="2.7.7.7"/>
    </reaction>
</comment>
<proteinExistence type="inferred from homology"/>
<evidence type="ECO:0000313" key="11">
    <source>
        <dbReference type="EMBL" id="KAG5191273.1"/>
    </source>
</evidence>
<dbReference type="Proteomes" id="UP000664859">
    <property type="component" value="Unassembled WGS sequence"/>
</dbReference>
<gene>
    <name evidence="11" type="ORF">JKP88DRAFT_251606</name>
</gene>
<dbReference type="Pfam" id="PF03104">
    <property type="entry name" value="DNA_pol_B_exo1"/>
    <property type="match status" value="1"/>
</dbReference>
<feature type="domain" description="DNA-directed DNA polymerase family B multifunctional" evidence="9">
    <location>
        <begin position="415"/>
        <end position="824"/>
    </location>
</feature>
<reference evidence="11" key="1">
    <citation type="submission" date="2021-02" db="EMBL/GenBank/DDBJ databases">
        <title>First Annotated Genome of the Yellow-green Alga Tribonema minus.</title>
        <authorList>
            <person name="Mahan K.M."/>
        </authorList>
    </citation>
    <scope>NUCLEOTIDE SEQUENCE</scope>
    <source>
        <strain evidence="11">UTEX B ZZ1240</strain>
    </source>
</reference>
<sequence length="928" mass="103738">MKFFLLHAAYEKVQQQDGEVSSVRRIQIFARTSNGDTALVTVNDWSPYGYVKVPTSELRRTETFAKQVQKKFNAEGVEVVLRKQFIGFTNLKEQKYAMFRTKRWPIWQWEAQNVIEGGVKAFHKFFDETGLRSGAWFELPDDALQTGAVTYPQSTCKRHYQCRMSQLVPRTDDTTPPKLTIMAYDLETTGLDPDQCTINEVCLIFWDTAQAEIPEIGEPGEERSVVICTQPTATMKGTNVIEVPDERALLVEMTKHIVRHDPDVLTGYNLTFDNRFLMAKAAKYKAKMTEQFSFYNAGRCRLLLPGIADHQSGHGVQRPERGYRLRPDIRGVQQCGPLRPSRRDSILLCHRRAALPPAHEALVRTCGMHGGGCCGVHELCRYIDHGAPDQGGVDDTRRYFGEWVFNTPPPAPSGGYQGATVITPTTGFYGGPTEQVVLLDFASLYPNLMRSHGVCPSRYIRDDMPNEVAASLEDGVEVVCHNVAPGKVVKLAKLSDKTDVPVFTRILTKLLDERKKVRQQMKIVTDPDELNILDKRQLAKKVACNSAYGILGTTSGMMPLPDLAAVTTYQGRMVLQVTIDIATKEYGATVVGGDTDSIFVLLPHLGPEAVPEEPDDEWRSKRMDDVFKMSDTIAEHVTRHLHETFASTAMCLEGEGVLHPLAYYKKKRYAAMLHEPGKPTKMKMRGVVAVRNDWSRLTKELAGDVLRMSIQENDPTGALAHLRDTLAKMRRGEIPSEMFVIKKQLHTYEPKTKSPHTQMAIRIRKKDPSAAPILGSKVEYVFRRGPEDISDRAYSPEEVAPNQIDIGYYFERQLLKPMSELLAPMIDGGIGKLRRLLVNEQAQQPEISAFAEGYKERIASTTVPAVSADVGSKKPRQAGLGMFGMSGGTGVSKWAVDTEKPKRKVAQISGNAKKSKQQTLAFFVPISQ</sequence>
<evidence type="ECO:0000256" key="3">
    <source>
        <dbReference type="ARBA" id="ARBA00022679"/>
    </source>
</evidence>
<dbReference type="Gene3D" id="1.10.132.60">
    <property type="entry name" value="DNA polymerase family B, C-terminal domain"/>
    <property type="match status" value="1"/>
</dbReference>
<dbReference type="InterPro" id="IPR042087">
    <property type="entry name" value="DNA_pol_B_thumb"/>
</dbReference>
<evidence type="ECO:0000256" key="5">
    <source>
        <dbReference type="ARBA" id="ARBA00022932"/>
    </source>
</evidence>
<dbReference type="GO" id="GO:0003887">
    <property type="term" value="F:DNA-directed DNA polymerase activity"/>
    <property type="evidence" value="ECO:0007669"/>
    <property type="project" value="UniProtKB-KW"/>
</dbReference>
<evidence type="ECO:0000256" key="8">
    <source>
        <dbReference type="ARBA" id="ARBA00049244"/>
    </source>
</evidence>
<dbReference type="Gene3D" id="1.10.287.690">
    <property type="entry name" value="Helix hairpin bin"/>
    <property type="match status" value="1"/>
</dbReference>
<dbReference type="InterPro" id="IPR023211">
    <property type="entry name" value="DNA_pol_palm_dom_sf"/>
</dbReference>
<dbReference type="SUPFAM" id="SSF53098">
    <property type="entry name" value="Ribonuclease H-like"/>
    <property type="match status" value="1"/>
</dbReference>
<name>A0A836CN15_9STRA</name>
<dbReference type="InterPro" id="IPR012337">
    <property type="entry name" value="RNaseH-like_sf"/>
</dbReference>
<evidence type="ECO:0000256" key="2">
    <source>
        <dbReference type="ARBA" id="ARBA00012417"/>
    </source>
</evidence>
<dbReference type="PANTHER" id="PTHR10322">
    <property type="entry name" value="DNA POLYMERASE CATALYTIC SUBUNIT"/>
    <property type="match status" value="1"/>
</dbReference>
<evidence type="ECO:0000256" key="4">
    <source>
        <dbReference type="ARBA" id="ARBA00022695"/>
    </source>
</evidence>
<evidence type="ECO:0000256" key="1">
    <source>
        <dbReference type="ARBA" id="ARBA00005755"/>
    </source>
</evidence>
<dbReference type="AlphaFoldDB" id="A0A836CN15"/>
<evidence type="ECO:0000259" key="9">
    <source>
        <dbReference type="Pfam" id="PF00136"/>
    </source>
</evidence>
<dbReference type="InterPro" id="IPR006133">
    <property type="entry name" value="DNA-dir_DNA_pol_B_exonuc"/>
</dbReference>
<feature type="domain" description="DNA-directed DNA polymerase family B exonuclease" evidence="10">
    <location>
        <begin position="115"/>
        <end position="292"/>
    </location>
</feature>
<dbReference type="EMBL" id="JAFCMP010000021">
    <property type="protein sequence ID" value="KAG5191273.1"/>
    <property type="molecule type" value="Genomic_DNA"/>
</dbReference>